<dbReference type="OrthoDB" id="441517at2759"/>
<comment type="function">
    <text evidence="7">Component of the PEX13-PEX14 docking complex, a translocon channel that specifically mediates the import of peroxisomal cargo proteins bound to PEX5 receptor. The PEX13-PEX14 docking complex forms a large import pore which can be opened to a diameter of about 9 nm. Mechanistically, PEX5 receptor along with cargo proteins associates with the PEX14 subunit of the PEX13-PEX14 docking complex in the cytosol, leading to the insertion of the receptor into the organelle membrane with the concomitant translocation of the cargo into the peroxisome matrix.</text>
</comment>
<feature type="compositionally biased region" description="Polar residues" evidence="8">
    <location>
        <begin position="278"/>
        <end position="289"/>
    </location>
</feature>
<evidence type="ECO:0000313" key="11">
    <source>
        <dbReference type="Proteomes" id="UP000248961"/>
    </source>
</evidence>
<dbReference type="InterPro" id="IPR025655">
    <property type="entry name" value="PEX14"/>
</dbReference>
<feature type="compositionally biased region" description="Low complexity" evidence="8">
    <location>
        <begin position="19"/>
        <end position="36"/>
    </location>
</feature>
<keyword evidence="7" id="KW-0653">Protein transport</keyword>
<feature type="compositionally biased region" description="Basic and acidic residues" evidence="8">
    <location>
        <begin position="62"/>
        <end position="73"/>
    </location>
</feature>
<evidence type="ECO:0000313" key="10">
    <source>
        <dbReference type="EMBL" id="RAL17803.1"/>
    </source>
</evidence>
<feature type="compositionally biased region" description="Low complexity" evidence="8">
    <location>
        <begin position="99"/>
        <end position="111"/>
    </location>
</feature>
<feature type="region of interest" description="Disordered" evidence="8">
    <location>
        <begin position="1"/>
        <end position="73"/>
    </location>
</feature>
<keyword evidence="2" id="KW-0811">Translocation</keyword>
<keyword evidence="11" id="KW-1185">Reference proteome</keyword>
<dbReference type="GO" id="GO:0005778">
    <property type="term" value="C:peroxisomal membrane"/>
    <property type="evidence" value="ECO:0007669"/>
    <property type="project" value="UniProtKB-SubCell"/>
</dbReference>
<keyword evidence="7" id="KW-0813">Transport</keyword>
<feature type="compositionally biased region" description="Low complexity" evidence="8">
    <location>
        <begin position="145"/>
        <end position="154"/>
    </location>
</feature>
<name>A0A395IF37_ASPHC</name>
<feature type="region of interest" description="Disordered" evidence="8">
    <location>
        <begin position="236"/>
        <end position="263"/>
    </location>
</feature>
<feature type="region of interest" description="Disordered" evidence="8">
    <location>
        <begin position="94"/>
        <end position="156"/>
    </location>
</feature>
<evidence type="ECO:0000256" key="1">
    <source>
        <dbReference type="ARBA" id="ARBA00005443"/>
    </source>
</evidence>
<evidence type="ECO:0000256" key="6">
    <source>
        <dbReference type="ARBA" id="ARBA00046271"/>
    </source>
</evidence>
<dbReference type="EMBL" id="KZ824267">
    <property type="protein sequence ID" value="RAL17803.1"/>
    <property type="molecule type" value="Genomic_DNA"/>
</dbReference>
<proteinExistence type="inferred from homology"/>
<feature type="compositionally biased region" description="Low complexity" evidence="8">
    <location>
        <begin position="118"/>
        <end position="136"/>
    </location>
</feature>
<dbReference type="VEuPathDB" id="FungiDB:BO97DRAFT_402296"/>
<dbReference type="PANTHER" id="PTHR23058">
    <property type="entry name" value="PEROXISOMAL MEMBRANE PROTEIN PEX14"/>
    <property type="match status" value="1"/>
</dbReference>
<dbReference type="InterPro" id="IPR036388">
    <property type="entry name" value="WH-like_DNA-bd_sf"/>
</dbReference>
<dbReference type="GO" id="GO:0016560">
    <property type="term" value="P:protein import into peroxisome matrix, docking"/>
    <property type="evidence" value="ECO:0007669"/>
    <property type="project" value="UniProtKB-UniRule"/>
</dbReference>
<dbReference type="Pfam" id="PF04695">
    <property type="entry name" value="Pex14_N"/>
    <property type="match status" value="1"/>
</dbReference>
<evidence type="ECO:0000256" key="8">
    <source>
        <dbReference type="SAM" id="MobiDB-lite"/>
    </source>
</evidence>
<dbReference type="GO" id="GO:1990429">
    <property type="term" value="C:peroxisomal importomer complex"/>
    <property type="evidence" value="ECO:0007669"/>
    <property type="project" value="TreeGrafter"/>
</dbReference>
<accession>A0A395IF37</accession>
<evidence type="ECO:0000256" key="3">
    <source>
        <dbReference type="ARBA" id="ARBA00023140"/>
    </source>
</evidence>
<keyword evidence="3 7" id="KW-0576">Peroxisome</keyword>
<comment type="similarity">
    <text evidence="1 7">Belongs to the peroxin-14 family.</text>
</comment>
<organism evidence="10 11">
    <name type="scientific">Aspergillus homomorphus (strain CBS 101889)</name>
    <dbReference type="NCBI Taxonomy" id="1450537"/>
    <lineage>
        <taxon>Eukaryota</taxon>
        <taxon>Fungi</taxon>
        <taxon>Dikarya</taxon>
        <taxon>Ascomycota</taxon>
        <taxon>Pezizomycotina</taxon>
        <taxon>Eurotiomycetes</taxon>
        <taxon>Eurotiomycetidae</taxon>
        <taxon>Eurotiales</taxon>
        <taxon>Aspergillaceae</taxon>
        <taxon>Aspergillus</taxon>
        <taxon>Aspergillus subgen. Circumdati</taxon>
    </lineage>
</organism>
<dbReference type="AlphaFoldDB" id="A0A395IF37"/>
<feature type="domain" description="Peroxisome membrane anchor protein Pex14p N-terminal" evidence="9">
    <location>
        <begin position="51"/>
        <end position="95"/>
    </location>
</feature>
<feature type="region of interest" description="Disordered" evidence="8">
    <location>
        <begin position="278"/>
        <end position="303"/>
    </location>
</feature>
<reference evidence="10 11" key="1">
    <citation type="submission" date="2018-02" db="EMBL/GenBank/DDBJ databases">
        <title>The genomes of Aspergillus section Nigri reveals drivers in fungal speciation.</title>
        <authorList>
            <consortium name="DOE Joint Genome Institute"/>
            <person name="Vesth T.C."/>
            <person name="Nybo J."/>
            <person name="Theobald S."/>
            <person name="Brandl J."/>
            <person name="Frisvad J.C."/>
            <person name="Nielsen K.F."/>
            <person name="Lyhne E.K."/>
            <person name="Kogle M.E."/>
            <person name="Kuo A."/>
            <person name="Riley R."/>
            <person name="Clum A."/>
            <person name="Nolan M."/>
            <person name="Lipzen A."/>
            <person name="Salamov A."/>
            <person name="Henrissat B."/>
            <person name="Wiebenga A."/>
            <person name="De vries R.P."/>
            <person name="Grigoriev I.V."/>
            <person name="Mortensen U.H."/>
            <person name="Andersen M.R."/>
            <person name="Baker S.E."/>
        </authorList>
    </citation>
    <scope>NUCLEOTIDE SEQUENCE [LARGE SCALE GENOMIC DNA]</scope>
    <source>
        <strain evidence="10 11">CBS 101889</strain>
    </source>
</reference>
<dbReference type="STRING" id="1450537.A0A395IF37"/>
<evidence type="ECO:0000256" key="2">
    <source>
        <dbReference type="ARBA" id="ARBA00023010"/>
    </source>
</evidence>
<gene>
    <name evidence="10" type="ORF">BO97DRAFT_402296</name>
</gene>
<dbReference type="GeneID" id="37198757"/>
<dbReference type="PANTHER" id="PTHR23058:SF5">
    <property type="entry name" value="PEROXISOMAL MEMBRANE PROTEIN PEX14"/>
    <property type="match status" value="1"/>
</dbReference>
<dbReference type="Proteomes" id="UP000248961">
    <property type="component" value="Unassembled WGS sequence"/>
</dbReference>
<evidence type="ECO:0000256" key="4">
    <source>
        <dbReference type="ARBA" id="ARBA00029502"/>
    </source>
</evidence>
<comment type="subcellular location">
    <subcellularLocation>
        <location evidence="6 7">Peroxisome membrane</location>
    </subcellularLocation>
</comment>
<feature type="compositionally biased region" description="Basic and acidic residues" evidence="8">
    <location>
        <begin position="294"/>
        <end position="303"/>
    </location>
</feature>
<evidence type="ECO:0000256" key="7">
    <source>
        <dbReference type="RuleBase" id="RU367032"/>
    </source>
</evidence>
<keyword evidence="7" id="KW-0472">Membrane</keyword>
<evidence type="ECO:0000259" key="9">
    <source>
        <dbReference type="Pfam" id="PF04695"/>
    </source>
</evidence>
<dbReference type="RefSeq" id="XP_025556957.1">
    <property type="nucleotide sequence ID" value="XM_025694468.1"/>
</dbReference>
<dbReference type="GO" id="GO:0005102">
    <property type="term" value="F:signaling receptor binding"/>
    <property type="evidence" value="ECO:0007669"/>
    <property type="project" value="TreeGrafter"/>
</dbReference>
<dbReference type="InterPro" id="IPR006785">
    <property type="entry name" value="Pex14_N"/>
</dbReference>
<evidence type="ECO:0000256" key="5">
    <source>
        <dbReference type="ARBA" id="ARBA00029691"/>
    </source>
</evidence>
<dbReference type="Gene3D" id="1.10.10.10">
    <property type="entry name" value="Winged helix-like DNA-binding domain superfamily/Winged helix DNA-binding domain"/>
    <property type="match status" value="1"/>
</dbReference>
<sequence length="449" mass="47661">MADSKPKSAVPEWQKSHATSESGSNSSDSSESSTTTVKGAEDNETDDQPSRPALLDQAAKFLQDDSIRDAPMDRKRVFLESKGLRDDEIDLLLRESSGEETSSSSSSSSSSNEHASDNETTTTTDNNTNTQTSVHPPSSPPPTTTPTTPKTMTPREIPPIITYPEFLTTPPTQPPLLTLRSTLYTLYAAAGLATTFYAGSEYLVKPMIAELTTARHSLARTTATNLRTLNSKLSQTVSTIPPAPTDTPTTDPETETDTESITSDPTELFHRDVAVQTTDPAPTQPTLVGTTEVDDQKQEEDKTKSAVEIARTHTARMQALKAQLRELSDADERTAGVDTALRGKMNDLHHYLDTFIYSKPGVYNPMAGYGVFSTPGLDATGAASGGVGSNAGSGGGLGLGKGEEDAIASFRAEIRGVKGALLSARNFPAGGGRGGNRIAGRFGRPGSDY</sequence>
<protein>
    <recommendedName>
        <fullName evidence="4 7">Peroxisomal membrane protein PEX14</fullName>
    </recommendedName>
    <alternativeName>
        <fullName evidence="5 7">Peroxin-14</fullName>
    </alternativeName>
</protein>